<dbReference type="SUPFAM" id="SSF50156">
    <property type="entry name" value="PDZ domain-like"/>
    <property type="match status" value="1"/>
</dbReference>
<dbReference type="AlphaFoldDB" id="A0A428MGX2"/>
<dbReference type="InterPro" id="IPR005151">
    <property type="entry name" value="Tail-specific_protease"/>
</dbReference>
<keyword evidence="4" id="KW-0720">Serine protease</keyword>
<evidence type="ECO:0000256" key="6">
    <source>
        <dbReference type="SAM" id="SignalP"/>
    </source>
</evidence>
<dbReference type="SUPFAM" id="SSF52096">
    <property type="entry name" value="ClpP/crotonase"/>
    <property type="match status" value="1"/>
</dbReference>
<evidence type="ECO:0000313" key="8">
    <source>
        <dbReference type="EMBL" id="RSL16166.1"/>
    </source>
</evidence>
<dbReference type="GO" id="GO:0008236">
    <property type="term" value="F:serine-type peptidase activity"/>
    <property type="evidence" value="ECO:0007669"/>
    <property type="project" value="UniProtKB-KW"/>
</dbReference>
<dbReference type="InterPro" id="IPR004447">
    <property type="entry name" value="Peptidase_S41A"/>
</dbReference>
<feature type="domain" description="PDZ" evidence="7">
    <location>
        <begin position="89"/>
        <end position="157"/>
    </location>
</feature>
<feature type="chain" id="PRO_5018985660" evidence="6">
    <location>
        <begin position="32"/>
        <end position="409"/>
    </location>
</feature>
<dbReference type="PANTHER" id="PTHR32060">
    <property type="entry name" value="TAIL-SPECIFIC PROTEASE"/>
    <property type="match status" value="1"/>
</dbReference>
<dbReference type="GO" id="GO:0006508">
    <property type="term" value="P:proteolysis"/>
    <property type="evidence" value="ECO:0007669"/>
    <property type="project" value="UniProtKB-KW"/>
</dbReference>
<dbReference type="Gene3D" id="2.30.42.10">
    <property type="match status" value="1"/>
</dbReference>
<dbReference type="EMBL" id="RSDW01000001">
    <property type="protein sequence ID" value="RSL16166.1"/>
    <property type="molecule type" value="Genomic_DNA"/>
</dbReference>
<dbReference type="InterPro" id="IPR036034">
    <property type="entry name" value="PDZ_sf"/>
</dbReference>
<feature type="signal peptide" evidence="6">
    <location>
        <begin position="1"/>
        <end position="31"/>
    </location>
</feature>
<dbReference type="OrthoDB" id="127841at2"/>
<comment type="similarity">
    <text evidence="1">Belongs to the peptidase S41A family.</text>
</comment>
<dbReference type="GO" id="GO:0007165">
    <property type="term" value="P:signal transduction"/>
    <property type="evidence" value="ECO:0007669"/>
    <property type="project" value="TreeGrafter"/>
</dbReference>
<dbReference type="CDD" id="cd07560">
    <property type="entry name" value="Peptidase_S41_CPP"/>
    <property type="match status" value="1"/>
</dbReference>
<keyword evidence="6" id="KW-0732">Signal</keyword>
<reference evidence="8 9" key="1">
    <citation type="submission" date="2018-12" db="EMBL/GenBank/DDBJ databases">
        <title>Sequencing of bacterial isolates from soil warming experiment in Harvard Forest, Massachusetts, USA.</title>
        <authorList>
            <person name="Deangelis K."/>
        </authorList>
    </citation>
    <scope>NUCLEOTIDE SEQUENCE [LARGE SCALE GENOMIC DNA]</scope>
    <source>
        <strain evidence="8 9">EB153</strain>
    </source>
</reference>
<accession>A0A428MGX2</accession>
<dbReference type="Gene3D" id="3.90.226.10">
    <property type="entry name" value="2-enoyl-CoA Hydratase, Chain A, domain 1"/>
    <property type="match status" value="1"/>
</dbReference>
<evidence type="ECO:0000256" key="4">
    <source>
        <dbReference type="ARBA" id="ARBA00022825"/>
    </source>
</evidence>
<feature type="region of interest" description="Disordered" evidence="5">
    <location>
        <begin position="349"/>
        <end position="393"/>
    </location>
</feature>
<evidence type="ECO:0000256" key="1">
    <source>
        <dbReference type="ARBA" id="ARBA00009179"/>
    </source>
</evidence>
<dbReference type="PROSITE" id="PS50106">
    <property type="entry name" value="PDZ"/>
    <property type="match status" value="1"/>
</dbReference>
<gene>
    <name evidence="8" type="ORF">EDE15_1676</name>
</gene>
<dbReference type="InterPro" id="IPR029045">
    <property type="entry name" value="ClpP/crotonase-like_dom_sf"/>
</dbReference>
<keyword evidence="2 8" id="KW-0645">Protease</keyword>
<dbReference type="Pfam" id="PF03572">
    <property type="entry name" value="Peptidase_S41"/>
    <property type="match status" value="1"/>
</dbReference>
<dbReference type="SMART" id="SM00245">
    <property type="entry name" value="TSPc"/>
    <property type="match status" value="1"/>
</dbReference>
<dbReference type="SMART" id="SM00228">
    <property type="entry name" value="PDZ"/>
    <property type="match status" value="1"/>
</dbReference>
<keyword evidence="9" id="KW-1185">Reference proteome</keyword>
<keyword evidence="3" id="KW-0378">Hydrolase</keyword>
<dbReference type="Gene3D" id="3.30.750.44">
    <property type="match status" value="1"/>
</dbReference>
<dbReference type="PANTHER" id="PTHR32060:SF30">
    <property type="entry name" value="CARBOXY-TERMINAL PROCESSING PROTEASE CTPA"/>
    <property type="match status" value="1"/>
</dbReference>
<evidence type="ECO:0000256" key="3">
    <source>
        <dbReference type="ARBA" id="ARBA00022801"/>
    </source>
</evidence>
<evidence type="ECO:0000313" key="9">
    <source>
        <dbReference type="Proteomes" id="UP000269669"/>
    </source>
</evidence>
<dbReference type="Proteomes" id="UP000269669">
    <property type="component" value="Unassembled WGS sequence"/>
</dbReference>
<dbReference type="GO" id="GO:0004175">
    <property type="term" value="F:endopeptidase activity"/>
    <property type="evidence" value="ECO:0007669"/>
    <property type="project" value="TreeGrafter"/>
</dbReference>
<evidence type="ECO:0000259" key="7">
    <source>
        <dbReference type="PROSITE" id="PS50106"/>
    </source>
</evidence>
<name>A0A428MGX2_9BACT</name>
<comment type="caution">
    <text evidence="8">The sequence shown here is derived from an EMBL/GenBank/DDBJ whole genome shotgun (WGS) entry which is preliminary data.</text>
</comment>
<evidence type="ECO:0000256" key="5">
    <source>
        <dbReference type="SAM" id="MobiDB-lite"/>
    </source>
</evidence>
<dbReference type="GO" id="GO:0030288">
    <property type="term" value="C:outer membrane-bounded periplasmic space"/>
    <property type="evidence" value="ECO:0007669"/>
    <property type="project" value="TreeGrafter"/>
</dbReference>
<dbReference type="RefSeq" id="WP_125484813.1">
    <property type="nucleotide sequence ID" value="NZ_RSDW01000001.1"/>
</dbReference>
<proteinExistence type="inferred from homology"/>
<evidence type="ECO:0000256" key="2">
    <source>
        <dbReference type="ARBA" id="ARBA00022670"/>
    </source>
</evidence>
<dbReference type="Pfam" id="PF13180">
    <property type="entry name" value="PDZ_2"/>
    <property type="match status" value="1"/>
</dbReference>
<organism evidence="8 9">
    <name type="scientific">Edaphobacter aggregans</name>
    <dbReference type="NCBI Taxonomy" id="570835"/>
    <lineage>
        <taxon>Bacteria</taxon>
        <taxon>Pseudomonadati</taxon>
        <taxon>Acidobacteriota</taxon>
        <taxon>Terriglobia</taxon>
        <taxon>Terriglobales</taxon>
        <taxon>Acidobacteriaceae</taxon>
        <taxon>Edaphobacter</taxon>
    </lineage>
</organism>
<sequence length="409" mass="43347">MPKITKILLLVVSVVLVLTVFLGVNSSGVSAATEQQEGAYRQIDVYSQVLRHIQTDYVEEPNINSVTNGALRGLLESLDADSSYLTPEDYKTYKADKGGKAQVGINVSKRYGYATVVSVVPGSPADKANLNDGDIIEAIGSQDTRDLSLAMIQLLLEGQPGSELTVSVVRPRKPNPDKVTMTRTMMAMPPVSETMYENASILYLKPVVLDHDHVQQVEAKLKGMSKAGNKKILLDLRDVAAGDMTEATRLANMLLKSGTIAMLEGQKVQKQTFTADPSKAINANAPVVVLVNRGTAGPGELVAAALLENKRAEVVGEKTFGEGAQQKTFELSDGAALILSVAKYESPSGKKLQDEGVTPGVLVASNTDDGGVADDDATPADTQPAPAKSSVTVDEQLTKALDILKGKAA</sequence>
<protein>
    <submittedName>
        <fullName evidence="8">Carboxyl-terminal processing protease</fullName>
    </submittedName>
</protein>
<dbReference type="InterPro" id="IPR001478">
    <property type="entry name" value="PDZ"/>
</dbReference>